<evidence type="ECO:0000313" key="4">
    <source>
        <dbReference type="EMBL" id="WWQ59423.1"/>
    </source>
</evidence>
<dbReference type="GeneID" id="89336683"/>
<dbReference type="GO" id="GO:0043916">
    <property type="term" value="F:DNA-7-methylguanine glycosylase activity"/>
    <property type="evidence" value="ECO:0007669"/>
    <property type="project" value="TreeGrafter"/>
</dbReference>
<accession>A0AAX4KX86</accession>
<evidence type="ECO:0000259" key="3">
    <source>
        <dbReference type="SMART" id="SM00478"/>
    </source>
</evidence>
<reference evidence="4 5" key="1">
    <citation type="submission" date="2024-02" db="EMBL/GenBank/DDBJ databases">
        <title>STSV induces naive adaptation in Sulfolobus.</title>
        <authorList>
            <person name="Xiang X."/>
            <person name="Song M."/>
        </authorList>
    </citation>
    <scope>NUCLEOTIDE SEQUENCE [LARGE SCALE GENOMIC DNA]</scope>
    <source>
        <strain evidence="4 5">RT2</strain>
    </source>
</reference>
<dbReference type="InterPro" id="IPR023170">
    <property type="entry name" value="HhH_base_excis_C"/>
</dbReference>
<dbReference type="Gene3D" id="1.10.1670.10">
    <property type="entry name" value="Helix-hairpin-Helix base-excision DNA repair enzymes (C-terminal)"/>
    <property type="match status" value="1"/>
</dbReference>
<dbReference type="CDD" id="cd00056">
    <property type="entry name" value="ENDO3c"/>
    <property type="match status" value="1"/>
</dbReference>
<protein>
    <recommendedName>
        <fullName evidence="3">HhH-GPD domain-containing protein</fullName>
    </recommendedName>
</protein>
<dbReference type="InterPro" id="IPR003265">
    <property type="entry name" value="HhH-GPD_domain"/>
</dbReference>
<dbReference type="EMBL" id="CP146016">
    <property type="protein sequence ID" value="WWQ59423.1"/>
    <property type="molecule type" value="Genomic_DNA"/>
</dbReference>
<dbReference type="SMART" id="SM00478">
    <property type="entry name" value="ENDO3c"/>
    <property type="match status" value="1"/>
</dbReference>
<dbReference type="GO" id="GO:0006307">
    <property type="term" value="P:DNA alkylation repair"/>
    <property type="evidence" value="ECO:0007669"/>
    <property type="project" value="TreeGrafter"/>
</dbReference>
<evidence type="ECO:0000256" key="1">
    <source>
        <dbReference type="ARBA" id="ARBA00022763"/>
    </source>
</evidence>
<keyword evidence="2" id="KW-0234">DNA repair</keyword>
<dbReference type="Proteomes" id="UP001432202">
    <property type="component" value="Chromosome"/>
</dbReference>
<dbReference type="GO" id="GO:0032993">
    <property type="term" value="C:protein-DNA complex"/>
    <property type="evidence" value="ECO:0007669"/>
    <property type="project" value="TreeGrafter"/>
</dbReference>
<name>A0AAX4KX86_9CREN</name>
<dbReference type="PANTHER" id="PTHR43003:SF5">
    <property type="entry name" value="DNA-3-METHYLADENINE GLYCOSYLASE"/>
    <property type="match status" value="1"/>
</dbReference>
<keyword evidence="5" id="KW-1185">Reference proteome</keyword>
<evidence type="ECO:0000313" key="5">
    <source>
        <dbReference type="Proteomes" id="UP001432202"/>
    </source>
</evidence>
<dbReference type="RefSeq" id="WP_338598577.1">
    <property type="nucleotide sequence ID" value="NZ_CP146016.1"/>
</dbReference>
<dbReference type="Gene3D" id="3.30.310.20">
    <property type="entry name" value="DNA-3-methyladenine glycosylase AlkA, N-terminal domain"/>
    <property type="match status" value="1"/>
</dbReference>
<dbReference type="InterPro" id="IPR051912">
    <property type="entry name" value="Alkylbase_DNA_Glycosylase/TA"/>
</dbReference>
<dbReference type="Pfam" id="PF00730">
    <property type="entry name" value="HhH-GPD"/>
    <property type="match status" value="1"/>
</dbReference>
<dbReference type="GO" id="GO:0008725">
    <property type="term" value="F:DNA-3-methyladenine glycosylase activity"/>
    <property type="evidence" value="ECO:0007669"/>
    <property type="project" value="TreeGrafter"/>
</dbReference>
<gene>
    <name evidence="4" type="ORF">V6M85_07905</name>
</gene>
<sequence length="313" mass="35827">MKFTIEIEPIPPFNLVYTAWLLKRSSKNLLEHIEGNSYIRSLTIDATPVLVKVTQINLSRGSSINIELHADSEYEAEKVVKTIEKMVGMYVDLYRFYNISTNNNQLKFLVNKFIGAKPVVFPTIFETLVNAITCQQVSLESCLTILSRLVVKLGEKIKENDKIFYSFPDPIKLSKSSEEELRSIGYSRPKIRYIKQIATKFSDNELSEEKLNTLSDDDIISVFSKLKGIGKWSLDYILLRGYGKLNVFPTGDVGAQNKIRKFFNLSYTPNDKQIDEMLKPWSNYKGLVYFYLLLASLEEKGILKTKNPTSLSL</sequence>
<proteinExistence type="predicted"/>
<evidence type="ECO:0000256" key="2">
    <source>
        <dbReference type="ARBA" id="ARBA00023204"/>
    </source>
</evidence>
<dbReference type="AlphaFoldDB" id="A0AAX4KX86"/>
<keyword evidence="1" id="KW-0227">DNA damage</keyword>
<dbReference type="SUPFAM" id="SSF48150">
    <property type="entry name" value="DNA-glycosylase"/>
    <property type="match status" value="1"/>
</dbReference>
<dbReference type="InterPro" id="IPR037046">
    <property type="entry name" value="AlkA_N_sf"/>
</dbReference>
<dbReference type="Gene3D" id="1.10.340.30">
    <property type="entry name" value="Hypothetical protein, domain 2"/>
    <property type="match status" value="1"/>
</dbReference>
<dbReference type="GO" id="GO:0032131">
    <property type="term" value="F:alkylated DNA binding"/>
    <property type="evidence" value="ECO:0007669"/>
    <property type="project" value="TreeGrafter"/>
</dbReference>
<dbReference type="GO" id="GO:0006285">
    <property type="term" value="P:base-excision repair, AP site formation"/>
    <property type="evidence" value="ECO:0007669"/>
    <property type="project" value="TreeGrafter"/>
</dbReference>
<organism evidence="4 5">
    <name type="scientific">Sulfolobus tengchongensis</name>
    <dbReference type="NCBI Taxonomy" id="207809"/>
    <lineage>
        <taxon>Archaea</taxon>
        <taxon>Thermoproteota</taxon>
        <taxon>Thermoprotei</taxon>
        <taxon>Sulfolobales</taxon>
        <taxon>Sulfolobaceae</taxon>
        <taxon>Sulfolobus</taxon>
    </lineage>
</organism>
<dbReference type="InterPro" id="IPR011257">
    <property type="entry name" value="DNA_glycosylase"/>
</dbReference>
<feature type="domain" description="HhH-GPD" evidence="3">
    <location>
        <begin position="133"/>
        <end position="297"/>
    </location>
</feature>
<dbReference type="PANTHER" id="PTHR43003">
    <property type="entry name" value="DNA-3-METHYLADENINE GLYCOSYLASE"/>
    <property type="match status" value="1"/>
</dbReference>